<protein>
    <submittedName>
        <fullName evidence="1">Uncharacterized protein</fullName>
    </submittedName>
</protein>
<proteinExistence type="predicted"/>
<dbReference type="AlphaFoldDB" id="A0A0F9IVX9"/>
<sequence>MLTDTPWTKRSEVIIAWGCWYYGKFMKRVVLYPLWCLWHKIERLELSLYRHTIRIRRRWDTYMFKKERGGL</sequence>
<name>A0A0F9IVX9_9ZZZZ</name>
<reference evidence="1" key="1">
    <citation type="journal article" date="2015" name="Nature">
        <title>Complex archaea that bridge the gap between prokaryotes and eukaryotes.</title>
        <authorList>
            <person name="Spang A."/>
            <person name="Saw J.H."/>
            <person name="Jorgensen S.L."/>
            <person name="Zaremba-Niedzwiedzka K."/>
            <person name="Martijn J."/>
            <person name="Lind A.E."/>
            <person name="van Eijk R."/>
            <person name="Schleper C."/>
            <person name="Guy L."/>
            <person name="Ettema T.J."/>
        </authorList>
    </citation>
    <scope>NUCLEOTIDE SEQUENCE</scope>
</reference>
<evidence type="ECO:0000313" key="1">
    <source>
        <dbReference type="EMBL" id="KKM61549.1"/>
    </source>
</evidence>
<organism evidence="1">
    <name type="scientific">marine sediment metagenome</name>
    <dbReference type="NCBI Taxonomy" id="412755"/>
    <lineage>
        <taxon>unclassified sequences</taxon>
        <taxon>metagenomes</taxon>
        <taxon>ecological metagenomes</taxon>
    </lineage>
</organism>
<comment type="caution">
    <text evidence="1">The sequence shown here is derived from an EMBL/GenBank/DDBJ whole genome shotgun (WGS) entry which is preliminary data.</text>
</comment>
<accession>A0A0F9IVX9</accession>
<dbReference type="EMBL" id="LAZR01011462">
    <property type="protein sequence ID" value="KKM61549.1"/>
    <property type="molecule type" value="Genomic_DNA"/>
</dbReference>
<gene>
    <name evidence="1" type="ORF">LCGC14_1530570</name>
</gene>